<dbReference type="AlphaFoldDB" id="A0A2W7JYJ0"/>
<proteinExistence type="predicted"/>
<dbReference type="EMBL" id="QKYV01000004">
    <property type="protein sequence ID" value="PZW40570.1"/>
    <property type="molecule type" value="Genomic_DNA"/>
</dbReference>
<reference evidence="1 2" key="1">
    <citation type="submission" date="2018-06" db="EMBL/GenBank/DDBJ databases">
        <title>Genomic Encyclopedia of Archaeal and Bacterial Type Strains, Phase II (KMG-II): from individual species to whole genera.</title>
        <authorList>
            <person name="Goeker M."/>
        </authorList>
    </citation>
    <scope>NUCLEOTIDE SEQUENCE [LARGE SCALE GENOMIC DNA]</scope>
    <source>
        <strain evidence="1 2">DSM 15361</strain>
    </source>
</reference>
<dbReference type="Gene3D" id="1.10.390.10">
    <property type="entry name" value="Neutral Protease Domain 2"/>
    <property type="match status" value="1"/>
</dbReference>
<evidence type="ECO:0000313" key="2">
    <source>
        <dbReference type="Proteomes" id="UP000249542"/>
    </source>
</evidence>
<name>A0A2W7JYJ0_9FLAO</name>
<comment type="caution">
    <text evidence="1">The sequence shown here is derived from an EMBL/GenBank/DDBJ whole genome shotgun (WGS) entry which is preliminary data.</text>
</comment>
<dbReference type="InterPro" id="IPR027268">
    <property type="entry name" value="Peptidase_M4/M1_CTD_sf"/>
</dbReference>
<keyword evidence="2" id="KW-1185">Reference proteome</keyword>
<sequence length="920" mass="108532">MGQSFIAVDAKLNAEEKTIDISQEITYKNTSQEILNDVYLTDWANSFKDKRTPLAQRFEEEFQRNFYYAKSYERGNTEMFSISTHNQHAVNWSRPEKHPDIIKLDLDQPLFPNEEITFKLQYRVKIPNDKFTRYGYSKKGFELRYWLIFPSVFEDGRWQFYSNKDLNDLYVLPYDIELNLEVPKDFTVISGLNNVGKTSLESTHQFRFSEKKQVDTQLHIVKVSNFETIETDKLNVITNIEDNNLRPEMKALIVDRITHYLNYRLGDFPHKNLMVSEEDYLSNPVYGLNQLPTFIRPFPDGFQYDIKLLKTITRNYLENTLILNSREESWLNEGIITYILMDYVNQFYKNTKLLGSFSEIIGVRWFHASDLEFNDRYPLLYLNMARLNLDQALDENNDKLIKFNKNIANPYKAGIGFNYLKDYLEDDEVINTTIKQFYTKNVLNPTNTNAFKEILRQNTSKDVNWFFDDYVGNNINIDFKISKVKKSGDSLQVTIKNKTHKEIPISLYGIKDRDIVSKTWVNHFLDKKTITISAQNVERLALNYEAVIPEFNQRDNYKKVTTWLDKPVQVRLLLDIEDPYYNQFFIIPEFDYNLYDGITIGPKLYNTTILSRNFNYKIAPKYGFGSGAILGSASVTHSTQYQNQNLYEFKMGISGTRFSYAQDLYYHKVTPFISIGFRDDDLRSNEYQFISIRNINVFRDRDVLNTVDEPDYSVLNARYGFSDRNFADYFTGTFDYQVAKKFSKISVTSKWRKLFLNNRQIELRFFAGAFLFNEAKDSDYFSFALDRPTDYLFDYNYYGRSEDQGLFSQQFIEAEGGFKSQLQPAFANQWLTSLNGSFTIWNWIHAYGDVGLVKNKEENAQFLYDSGVRVSLVQDYFEVFFPIHSNLGWEIAQPNYDQKIRFIVSLDFNTLLKLFTRRWY</sequence>
<dbReference type="SUPFAM" id="SSF55486">
    <property type="entry name" value="Metalloproteases ('zincins'), catalytic domain"/>
    <property type="match status" value="1"/>
</dbReference>
<dbReference type="Proteomes" id="UP000249542">
    <property type="component" value="Unassembled WGS sequence"/>
</dbReference>
<gene>
    <name evidence="1" type="ORF">LX95_01634</name>
</gene>
<accession>A0A2W7JYJ0</accession>
<evidence type="ECO:0008006" key="3">
    <source>
        <dbReference type="Google" id="ProtNLM"/>
    </source>
</evidence>
<dbReference type="RefSeq" id="WP_245924741.1">
    <property type="nucleotide sequence ID" value="NZ_QKYV01000004.1"/>
</dbReference>
<organism evidence="1 2">
    <name type="scientific">Mesonia algae</name>
    <dbReference type="NCBI Taxonomy" id="213248"/>
    <lineage>
        <taxon>Bacteria</taxon>
        <taxon>Pseudomonadati</taxon>
        <taxon>Bacteroidota</taxon>
        <taxon>Flavobacteriia</taxon>
        <taxon>Flavobacteriales</taxon>
        <taxon>Flavobacteriaceae</taxon>
        <taxon>Mesonia</taxon>
    </lineage>
</organism>
<protein>
    <recommendedName>
        <fullName evidence="3">Peptidase M1 membrane alanine aminopeptidase domain-containing protein</fullName>
    </recommendedName>
</protein>
<evidence type="ECO:0000313" key="1">
    <source>
        <dbReference type="EMBL" id="PZW40570.1"/>
    </source>
</evidence>